<organism evidence="1 2">
    <name type="scientific">Fibrella aestuarina BUZ 2</name>
    <dbReference type="NCBI Taxonomy" id="1166018"/>
    <lineage>
        <taxon>Bacteria</taxon>
        <taxon>Pseudomonadati</taxon>
        <taxon>Bacteroidota</taxon>
        <taxon>Cytophagia</taxon>
        <taxon>Cytophagales</taxon>
        <taxon>Spirosomataceae</taxon>
        <taxon>Fibrella</taxon>
    </lineage>
</organism>
<dbReference type="RefSeq" id="WP_015332315.1">
    <property type="nucleotide sequence ID" value="NC_020054.1"/>
</dbReference>
<dbReference type="AlphaFoldDB" id="I0KAR3"/>
<sequence length="57" mass="5986">MIGTLVIGAPVRVTAPSGKLRGEVVEFTPSGLVKVKLSNGTCKTFAAYNVNAIPQKR</sequence>
<reference evidence="1 2" key="1">
    <citation type="journal article" date="2012" name="J. Bacteriol.">
        <title>Genome Sequence of Fibrella aestuarina BUZ 2T, a Filamentous Marine Bacterium.</title>
        <authorList>
            <person name="Filippini M."/>
            <person name="Qi W."/>
            <person name="Blom J."/>
            <person name="Goesmann A."/>
            <person name="Smits T.H."/>
            <person name="Bagheri H.C."/>
        </authorList>
    </citation>
    <scope>NUCLEOTIDE SEQUENCE [LARGE SCALE GENOMIC DNA]</scope>
    <source>
        <strain evidence="2">BUZ 2T</strain>
    </source>
</reference>
<evidence type="ECO:0008006" key="3">
    <source>
        <dbReference type="Google" id="ProtNLM"/>
    </source>
</evidence>
<evidence type="ECO:0000313" key="2">
    <source>
        <dbReference type="Proteomes" id="UP000011058"/>
    </source>
</evidence>
<proteinExistence type="predicted"/>
<accession>I0KAR3</accession>
<dbReference type="KEGG" id="fae:FAES_3207"/>
<evidence type="ECO:0000313" key="1">
    <source>
        <dbReference type="EMBL" id="CCH01216.1"/>
    </source>
</evidence>
<dbReference type="HOGENOM" id="CLU_2990057_0_0_10"/>
<protein>
    <recommendedName>
        <fullName evidence="3">KOW domain-containing protein</fullName>
    </recommendedName>
</protein>
<dbReference type="Proteomes" id="UP000011058">
    <property type="component" value="Chromosome"/>
</dbReference>
<name>I0KAR3_9BACT</name>
<keyword evidence="2" id="KW-1185">Reference proteome</keyword>
<gene>
    <name evidence="1" type="ORF">FAES_3207</name>
</gene>
<dbReference type="EMBL" id="HE796683">
    <property type="protein sequence ID" value="CCH01216.1"/>
    <property type="molecule type" value="Genomic_DNA"/>
</dbReference>
<dbReference type="STRING" id="1166018.FAES_3207"/>